<sequence length="816" mass="88876">MGCALSSAADHAVARATQRVEKDQVIEKAAQGPMRGLTAVHRAMQAAVLELNQVEVSLQIAPKGAGTDVSPGTAARFAEQGLRRGRAADWCASRLNVAAAVLITEAVSGMSCREGWSRFFYYPFASIDDATEVFHSWPHGLGKGLWEPEELRPHTARILYHFDASSGMLTRERYPAMAQAMTLKSFVGHSGFKKVTSQLGSPSLSHHFHDDLDVPAMDVREGLPFPRRVCSTCARDGASRGGRARPSERQPEIASRGNSSRDRPHLQPASLSGPASAKASRRGNCAGTASLGSFGHVVLPQAEQAESIASIQLQHIQQMAITCEDAVRRIDALYVATRDLLKELHPLNSGPEDAGFHSSRTQRELENLPPLPRRSREETAPAEPVEPAEPAEPELFSEPELFLEPPSVSSPSCMPELPTGRTEAIKKAVVGSQNDQTCVEGKANTEESFTDLVSCLSILSSHTPAPMGTRSVMLPCGQYIDLDIFSSQFSSTAAANRSLRSNIAEKMRSGELYQTILRQLLICQEKLDRVQEIDRSKDTFKEARKSKFEDTFPSATAGYAAGYAGGYSADSVRTPVGNGLRWSHGELRDFVRQSFTELGLLVSPPESLIYEVYASYFDPELHLSSLTPLQSISFLEVLLRATFHTCHTEIKPALSAASTSGASLQRLHSTLESEKHSHLHSSQISTSETHPTSLAQRWVNSYVPLPVDGTVSIAYSTGVVIQFAAFTSLLQNLADEMNEKTGEKDGVHTKDSSSRRTHLLSRISSCQLLKRGLDVFQMFDAGSGYLGARLGRPKGGLHLSKRVEMDLTWAAVENAV</sequence>
<dbReference type="Proteomes" id="UP001642464">
    <property type="component" value="Unassembled WGS sequence"/>
</dbReference>
<organism evidence="2 3">
    <name type="scientific">Durusdinium trenchii</name>
    <dbReference type="NCBI Taxonomy" id="1381693"/>
    <lineage>
        <taxon>Eukaryota</taxon>
        <taxon>Sar</taxon>
        <taxon>Alveolata</taxon>
        <taxon>Dinophyceae</taxon>
        <taxon>Suessiales</taxon>
        <taxon>Symbiodiniaceae</taxon>
        <taxon>Durusdinium</taxon>
    </lineage>
</organism>
<reference evidence="2 3" key="1">
    <citation type="submission" date="2024-02" db="EMBL/GenBank/DDBJ databases">
        <authorList>
            <person name="Chen Y."/>
            <person name="Shah S."/>
            <person name="Dougan E. K."/>
            <person name="Thang M."/>
            <person name="Chan C."/>
        </authorList>
    </citation>
    <scope>NUCLEOTIDE SEQUENCE [LARGE SCALE GENOMIC DNA]</scope>
</reference>
<accession>A0ABP0LGZ2</accession>
<comment type="caution">
    <text evidence="2">The sequence shown here is derived from an EMBL/GenBank/DDBJ whole genome shotgun (WGS) entry which is preliminary data.</text>
</comment>
<evidence type="ECO:0000256" key="1">
    <source>
        <dbReference type="SAM" id="MobiDB-lite"/>
    </source>
</evidence>
<proteinExistence type="predicted"/>
<dbReference type="EMBL" id="CAXAMM010016014">
    <property type="protein sequence ID" value="CAK9037864.1"/>
    <property type="molecule type" value="Genomic_DNA"/>
</dbReference>
<evidence type="ECO:0000313" key="3">
    <source>
        <dbReference type="Proteomes" id="UP001642464"/>
    </source>
</evidence>
<gene>
    <name evidence="2" type="ORF">SCF082_LOCUS22354</name>
</gene>
<keyword evidence="3" id="KW-1185">Reference proteome</keyword>
<feature type="region of interest" description="Disordered" evidence="1">
    <location>
        <begin position="234"/>
        <end position="284"/>
    </location>
</feature>
<name>A0ABP0LGZ2_9DINO</name>
<feature type="region of interest" description="Disordered" evidence="1">
    <location>
        <begin position="348"/>
        <end position="393"/>
    </location>
</feature>
<evidence type="ECO:0000313" key="2">
    <source>
        <dbReference type="EMBL" id="CAK9037864.1"/>
    </source>
</evidence>
<protein>
    <submittedName>
        <fullName evidence="2">Uncharacterized protein</fullName>
    </submittedName>
</protein>